<sequence>MATPLRLLTHSKDSNSFQVFHPTYPLRYDILSYTWRSALLHEDDNTPPPPPYDTGIEGISWRVKVHPLKLAQIKAFMISSGIQYLWVDALCINQDDEVEVAGEMEKMYYYYTGADRCHVLLDMEEAWDPHAIVEELRFVDHIMGWMGGSAVAGEAKLTENMAARMKEWSDAKEWGFEMDKSAVRAAGFEPGVVNCYATNVKRVQELFDHLYFGRVWTFQEMLLGKNVMLWTVGAPAVEEKIDVRRIGELDVWMDLASDAADKAVKLFDWISKSRVIKSAAVFAILGLIGEDILILADLRTQVRGIASARTDIISGGPRWWVDNHMGVANVFSAISFRERKATVMHDTFRGLLGIFQGLFTPEEMRTHLTGTDMNAMSFAFFQQLSVKTKQAWTRLVTSSGERGSWDWIPVVANHNRPLTTDVFSGVVHLGRLKPDGMAKVEARTGIVGTPKKYATLTLRQETGNPAGMRFTFRGCNCGKKLKTGLFSKEIIPTLEPARVSRDQTGRTLVHCATLLGAILDPAGDMAEFKRRLLKKLEPWWTVTDRNAKLAEWWDRAVSGTGWADPTREKFRVHNRSIDVHMEDIYGCSSRMYNETTKSITCELTIDQCGCKITGPFALVMEAISAVEGGVLGGQMAASDPDGRIILRDGLGLAQVGDINRPFHLIAFQGKVETYKSYSARCRSTKKDNPVPDKIDKKMGREPWPKARALVRADFKHEFTDVARDYGYVATGAGNLLICRNHPMDKYRVVGVCIDGPVAMDVKSSDVKGVTVR</sequence>
<evidence type="ECO:0000313" key="3">
    <source>
        <dbReference type="Proteomes" id="UP001321760"/>
    </source>
</evidence>
<dbReference type="InterPro" id="IPR052895">
    <property type="entry name" value="HetReg/Transcr_Mod"/>
</dbReference>
<protein>
    <submittedName>
        <fullName evidence="2">Heterokaryon incompatibility protein 6, OR allele</fullName>
    </submittedName>
</protein>
<dbReference type="EMBL" id="MU865925">
    <property type="protein sequence ID" value="KAK4452252.1"/>
    <property type="molecule type" value="Genomic_DNA"/>
</dbReference>
<dbReference type="PANTHER" id="PTHR24148">
    <property type="entry name" value="ANKYRIN REPEAT DOMAIN-CONTAINING PROTEIN 39 HOMOLOG-RELATED"/>
    <property type="match status" value="1"/>
</dbReference>
<proteinExistence type="predicted"/>
<reference evidence="2" key="1">
    <citation type="journal article" date="2023" name="Mol. Phylogenet. Evol.">
        <title>Genome-scale phylogeny and comparative genomics of the fungal order Sordariales.</title>
        <authorList>
            <person name="Hensen N."/>
            <person name="Bonometti L."/>
            <person name="Westerberg I."/>
            <person name="Brannstrom I.O."/>
            <person name="Guillou S."/>
            <person name="Cros-Aarteil S."/>
            <person name="Calhoun S."/>
            <person name="Haridas S."/>
            <person name="Kuo A."/>
            <person name="Mondo S."/>
            <person name="Pangilinan J."/>
            <person name="Riley R."/>
            <person name="LaButti K."/>
            <person name="Andreopoulos B."/>
            <person name="Lipzen A."/>
            <person name="Chen C."/>
            <person name="Yan M."/>
            <person name="Daum C."/>
            <person name="Ng V."/>
            <person name="Clum A."/>
            <person name="Steindorff A."/>
            <person name="Ohm R.A."/>
            <person name="Martin F."/>
            <person name="Silar P."/>
            <person name="Natvig D.O."/>
            <person name="Lalanne C."/>
            <person name="Gautier V."/>
            <person name="Ament-Velasquez S.L."/>
            <person name="Kruys A."/>
            <person name="Hutchinson M.I."/>
            <person name="Powell A.J."/>
            <person name="Barry K."/>
            <person name="Miller A.N."/>
            <person name="Grigoriev I.V."/>
            <person name="Debuchy R."/>
            <person name="Gladieux P."/>
            <person name="Hiltunen Thoren M."/>
            <person name="Johannesson H."/>
        </authorList>
    </citation>
    <scope>NUCLEOTIDE SEQUENCE</scope>
    <source>
        <strain evidence="2">PSN243</strain>
    </source>
</reference>
<comment type="caution">
    <text evidence="2">The sequence shown here is derived from an EMBL/GenBank/DDBJ whole genome shotgun (WGS) entry which is preliminary data.</text>
</comment>
<dbReference type="PANTHER" id="PTHR24148:SF64">
    <property type="entry name" value="HETEROKARYON INCOMPATIBILITY DOMAIN-CONTAINING PROTEIN"/>
    <property type="match status" value="1"/>
</dbReference>
<dbReference type="Pfam" id="PF06985">
    <property type="entry name" value="HET"/>
    <property type="match status" value="1"/>
</dbReference>
<dbReference type="InterPro" id="IPR010730">
    <property type="entry name" value="HET"/>
</dbReference>
<name>A0AAV9GVF1_9PEZI</name>
<dbReference type="AlphaFoldDB" id="A0AAV9GVF1"/>
<accession>A0AAV9GVF1</accession>
<feature type="domain" description="Heterokaryon incompatibility" evidence="1">
    <location>
        <begin position="28"/>
        <end position="220"/>
    </location>
</feature>
<gene>
    <name evidence="2" type="ORF">QBC34DRAFT_321498</name>
</gene>
<keyword evidence="3" id="KW-1185">Reference proteome</keyword>
<evidence type="ECO:0000259" key="1">
    <source>
        <dbReference type="Pfam" id="PF06985"/>
    </source>
</evidence>
<reference evidence="2" key="2">
    <citation type="submission" date="2023-05" db="EMBL/GenBank/DDBJ databases">
        <authorList>
            <consortium name="Lawrence Berkeley National Laboratory"/>
            <person name="Steindorff A."/>
            <person name="Hensen N."/>
            <person name="Bonometti L."/>
            <person name="Westerberg I."/>
            <person name="Brannstrom I.O."/>
            <person name="Guillou S."/>
            <person name="Cros-Aarteil S."/>
            <person name="Calhoun S."/>
            <person name="Haridas S."/>
            <person name="Kuo A."/>
            <person name="Mondo S."/>
            <person name="Pangilinan J."/>
            <person name="Riley R."/>
            <person name="Labutti K."/>
            <person name="Andreopoulos B."/>
            <person name="Lipzen A."/>
            <person name="Chen C."/>
            <person name="Yanf M."/>
            <person name="Daum C."/>
            <person name="Ng V."/>
            <person name="Clum A."/>
            <person name="Ohm R."/>
            <person name="Martin F."/>
            <person name="Silar P."/>
            <person name="Natvig D."/>
            <person name="Lalanne C."/>
            <person name="Gautier V."/>
            <person name="Ament-Velasquez S.L."/>
            <person name="Kruys A."/>
            <person name="Hutchinson M.I."/>
            <person name="Powell A.J."/>
            <person name="Barry K."/>
            <person name="Miller A.N."/>
            <person name="Grigoriev I.V."/>
            <person name="Debuchy R."/>
            <person name="Gladieux P."/>
            <person name="Thoren M.H."/>
            <person name="Johannesson H."/>
        </authorList>
    </citation>
    <scope>NUCLEOTIDE SEQUENCE</scope>
    <source>
        <strain evidence="2">PSN243</strain>
    </source>
</reference>
<organism evidence="2 3">
    <name type="scientific">Podospora aff. communis PSN243</name>
    <dbReference type="NCBI Taxonomy" id="3040156"/>
    <lineage>
        <taxon>Eukaryota</taxon>
        <taxon>Fungi</taxon>
        <taxon>Dikarya</taxon>
        <taxon>Ascomycota</taxon>
        <taxon>Pezizomycotina</taxon>
        <taxon>Sordariomycetes</taxon>
        <taxon>Sordariomycetidae</taxon>
        <taxon>Sordariales</taxon>
        <taxon>Podosporaceae</taxon>
        <taxon>Podospora</taxon>
    </lineage>
</organism>
<dbReference type="Proteomes" id="UP001321760">
    <property type="component" value="Unassembled WGS sequence"/>
</dbReference>
<evidence type="ECO:0000313" key="2">
    <source>
        <dbReference type="EMBL" id="KAK4452252.1"/>
    </source>
</evidence>